<dbReference type="PANTHER" id="PTHR43828">
    <property type="entry name" value="ASPARAGINASE"/>
    <property type="match status" value="1"/>
</dbReference>
<dbReference type="PANTHER" id="PTHR43828:SF5">
    <property type="entry name" value="TRANSCRIPTIONAL REPRESSOR XBP1"/>
    <property type="match status" value="1"/>
</dbReference>
<gene>
    <name evidence="2" type="primary">ABSGL_06851.1 scaffold 8678</name>
</gene>
<dbReference type="Gene3D" id="3.10.260.10">
    <property type="entry name" value="Transcription regulator HTH, APSES-type DNA-binding domain"/>
    <property type="match status" value="1"/>
</dbReference>
<dbReference type="Proteomes" id="UP000078561">
    <property type="component" value="Unassembled WGS sequence"/>
</dbReference>
<dbReference type="STRING" id="4829.A0A168NSH7"/>
<dbReference type="InterPro" id="IPR003163">
    <property type="entry name" value="Tscrpt_reg_HTH_APSES-type"/>
</dbReference>
<dbReference type="OrthoDB" id="5562739at2759"/>
<dbReference type="InterPro" id="IPR051642">
    <property type="entry name" value="SWI6-like"/>
</dbReference>
<dbReference type="GO" id="GO:0000981">
    <property type="term" value="F:DNA-binding transcription factor activity, RNA polymerase II-specific"/>
    <property type="evidence" value="ECO:0007669"/>
    <property type="project" value="UniProtKB-ARBA"/>
</dbReference>
<evidence type="ECO:0000259" key="1">
    <source>
        <dbReference type="PROSITE" id="PS51299"/>
    </source>
</evidence>
<name>A0A168NSH7_ABSGL</name>
<dbReference type="EMBL" id="LT553503">
    <property type="protein sequence ID" value="SAM01114.1"/>
    <property type="molecule type" value="Genomic_DNA"/>
</dbReference>
<accession>A0A168NSH7</accession>
<reference evidence="2" key="1">
    <citation type="submission" date="2016-04" db="EMBL/GenBank/DDBJ databases">
        <authorList>
            <person name="Evans L.H."/>
            <person name="Alamgir A."/>
            <person name="Owens N."/>
            <person name="Weber N.D."/>
            <person name="Virtaneva K."/>
            <person name="Barbian K."/>
            <person name="Babar A."/>
            <person name="Rosenke K."/>
        </authorList>
    </citation>
    <scope>NUCLEOTIDE SEQUENCE [LARGE SCALE GENOMIC DNA]</scope>
    <source>
        <strain evidence="2">CBS 101.48</strain>
    </source>
</reference>
<dbReference type="GO" id="GO:0003677">
    <property type="term" value="F:DNA binding"/>
    <property type="evidence" value="ECO:0007669"/>
    <property type="project" value="InterPro"/>
</dbReference>
<proteinExistence type="predicted"/>
<dbReference type="InParanoid" id="A0A168NSH7"/>
<dbReference type="InterPro" id="IPR036887">
    <property type="entry name" value="HTH_APSES_sf"/>
</dbReference>
<dbReference type="GO" id="GO:0030907">
    <property type="term" value="C:MBF transcription complex"/>
    <property type="evidence" value="ECO:0007669"/>
    <property type="project" value="TreeGrafter"/>
</dbReference>
<dbReference type="AlphaFoldDB" id="A0A168NSH7"/>
<protein>
    <recommendedName>
        <fullName evidence="1">HTH APSES-type domain-containing protein</fullName>
    </recommendedName>
</protein>
<dbReference type="GO" id="GO:0033309">
    <property type="term" value="C:SBF transcription complex"/>
    <property type="evidence" value="ECO:0007669"/>
    <property type="project" value="TreeGrafter"/>
</dbReference>
<feature type="domain" description="HTH APSES-type" evidence="1">
    <location>
        <begin position="20"/>
        <end position="130"/>
    </location>
</feature>
<keyword evidence="3" id="KW-1185">Reference proteome</keyword>
<organism evidence="2">
    <name type="scientific">Absidia glauca</name>
    <name type="common">Pin mould</name>
    <dbReference type="NCBI Taxonomy" id="4829"/>
    <lineage>
        <taxon>Eukaryota</taxon>
        <taxon>Fungi</taxon>
        <taxon>Fungi incertae sedis</taxon>
        <taxon>Mucoromycota</taxon>
        <taxon>Mucoromycotina</taxon>
        <taxon>Mucoromycetes</taxon>
        <taxon>Mucorales</taxon>
        <taxon>Cunninghamellaceae</taxon>
        <taxon>Absidia</taxon>
    </lineage>
</organism>
<evidence type="ECO:0000313" key="3">
    <source>
        <dbReference type="Proteomes" id="UP000078561"/>
    </source>
</evidence>
<dbReference type="PROSITE" id="PS51299">
    <property type="entry name" value="HTH_APSES"/>
    <property type="match status" value="1"/>
</dbReference>
<sequence length="386" mass="42131">MTESVSYAPKLGMDGISEIQYSTSLDARGCIPVYEYTINNHPVMWDSQTGDVHLTGLRKAMGYSKGDMIKTLKHNPGLPSKKIRGGLLKIQGTWIPFEAARSLCLRTAWKIRNKLIPLFGPQFSTDCLAPLHPNYRMVALHCFQTPPIAASHHVDPLTKKKYQIKSPSFISFLTPSPSLLPVSSNSTTGSPYTTLNHAIRSRSPSVLPSPPTTMAITYLLNDDATERSKRQESLENVASTLISFGDGAVYSTKAVFEQDAERANFRVVPPAPALISPCMPCYSLALYMDDGLVPSCGAASLVDPSSPLLPSFSVVESPSPLASTSIMNTTAQVSWAQITPNAQETADLIKATLLLQSMQYQDYNLFRESAPNKVIVGGKEFSVVWN</sequence>
<evidence type="ECO:0000313" key="2">
    <source>
        <dbReference type="EMBL" id="SAM01114.1"/>
    </source>
</evidence>
<dbReference type="SUPFAM" id="SSF54616">
    <property type="entry name" value="DNA-binding domain of Mlu1-box binding protein MBP1"/>
    <property type="match status" value="1"/>
</dbReference>